<gene>
    <name evidence="7" type="primary">Adgrg4_3</name>
    <name evidence="7" type="ORF">CEXT_476251</name>
</gene>
<dbReference type="InterPro" id="IPR000832">
    <property type="entry name" value="GPCR_2_secretin-like"/>
</dbReference>
<feature type="transmembrane region" description="Helical" evidence="5">
    <location>
        <begin position="34"/>
        <end position="52"/>
    </location>
</feature>
<dbReference type="InterPro" id="IPR053066">
    <property type="entry name" value="ADGR_G7"/>
</dbReference>
<dbReference type="GO" id="GO:0004930">
    <property type="term" value="F:G protein-coupled receptor activity"/>
    <property type="evidence" value="ECO:0007669"/>
    <property type="project" value="InterPro"/>
</dbReference>
<feature type="transmembrane region" description="Helical" evidence="5">
    <location>
        <begin position="147"/>
        <end position="169"/>
    </location>
</feature>
<accession>A0AAV4WLD1</accession>
<keyword evidence="7" id="KW-0675">Receptor</keyword>
<name>A0AAV4WLD1_CAEEX</name>
<dbReference type="EMBL" id="BPLR01016332">
    <property type="protein sequence ID" value="GIY83064.1"/>
    <property type="molecule type" value="Genomic_DNA"/>
</dbReference>
<dbReference type="Gene3D" id="1.20.1070.10">
    <property type="entry name" value="Rhodopsin 7-helix transmembrane proteins"/>
    <property type="match status" value="1"/>
</dbReference>
<dbReference type="GO" id="GO:0007166">
    <property type="term" value="P:cell surface receptor signaling pathway"/>
    <property type="evidence" value="ECO:0007669"/>
    <property type="project" value="InterPro"/>
</dbReference>
<keyword evidence="8" id="KW-1185">Reference proteome</keyword>
<comment type="subcellular location">
    <subcellularLocation>
        <location evidence="1">Membrane</location>
        <topology evidence="1">Multi-pass membrane protein</topology>
    </subcellularLocation>
</comment>
<proteinExistence type="predicted"/>
<dbReference type="Pfam" id="PF00002">
    <property type="entry name" value="7tm_2"/>
    <property type="match status" value="1"/>
</dbReference>
<evidence type="ECO:0000259" key="6">
    <source>
        <dbReference type="PROSITE" id="PS50261"/>
    </source>
</evidence>
<evidence type="ECO:0000313" key="7">
    <source>
        <dbReference type="EMBL" id="GIY83064.1"/>
    </source>
</evidence>
<evidence type="ECO:0000256" key="5">
    <source>
        <dbReference type="SAM" id="Phobius"/>
    </source>
</evidence>
<reference evidence="7 8" key="1">
    <citation type="submission" date="2021-06" db="EMBL/GenBank/DDBJ databases">
        <title>Caerostris extrusa draft genome.</title>
        <authorList>
            <person name="Kono N."/>
            <person name="Arakawa K."/>
        </authorList>
    </citation>
    <scope>NUCLEOTIDE SEQUENCE [LARGE SCALE GENOMIC DNA]</scope>
</reference>
<evidence type="ECO:0000256" key="1">
    <source>
        <dbReference type="ARBA" id="ARBA00004141"/>
    </source>
</evidence>
<dbReference type="InterPro" id="IPR017981">
    <property type="entry name" value="GPCR_2-like_7TM"/>
</dbReference>
<keyword evidence="2 5" id="KW-0812">Transmembrane</keyword>
<dbReference type="PROSITE" id="PS50261">
    <property type="entry name" value="G_PROTEIN_RECEP_F2_4"/>
    <property type="match status" value="1"/>
</dbReference>
<feature type="transmembrane region" description="Helical" evidence="5">
    <location>
        <begin position="72"/>
        <end position="95"/>
    </location>
</feature>
<sequence>MLASFAWMLVEAFMQYLSLVKVIGTYIPRFMQKAMLFAWGIPLSIVAIVLGVNYDLYNSNHKYCWLSDKVFFVAVAGPVLSMLALNFVIFGLILYSNTCGRSTKYLRTNQNERQEMIARAKAVFCVSVLLGLSWIFGFLAVAGAKLLFQYLFAITTTLQGFLIFVFFVFRQKSTRDLWLNCVRASPLPRRVPRLPHHRGHGRGQQGGGLQGQALLRLLQRMSCTQQGMAVLIHCNSLLIGELGK</sequence>
<evidence type="ECO:0000313" key="8">
    <source>
        <dbReference type="Proteomes" id="UP001054945"/>
    </source>
</evidence>
<evidence type="ECO:0000256" key="2">
    <source>
        <dbReference type="ARBA" id="ARBA00022692"/>
    </source>
</evidence>
<keyword evidence="4 5" id="KW-0472">Membrane</keyword>
<feature type="domain" description="G-protein coupled receptors family 2 profile 2" evidence="6">
    <location>
        <begin position="1"/>
        <end position="171"/>
    </location>
</feature>
<feature type="transmembrane region" description="Helical" evidence="5">
    <location>
        <begin position="6"/>
        <end position="27"/>
    </location>
</feature>
<evidence type="ECO:0000256" key="3">
    <source>
        <dbReference type="ARBA" id="ARBA00022989"/>
    </source>
</evidence>
<comment type="caution">
    <text evidence="7">The sequence shown here is derived from an EMBL/GenBank/DDBJ whole genome shotgun (WGS) entry which is preliminary data.</text>
</comment>
<dbReference type="GO" id="GO:0016020">
    <property type="term" value="C:membrane"/>
    <property type="evidence" value="ECO:0007669"/>
    <property type="project" value="UniProtKB-SubCell"/>
</dbReference>
<organism evidence="7 8">
    <name type="scientific">Caerostris extrusa</name>
    <name type="common">Bark spider</name>
    <name type="synonym">Caerostris bankana</name>
    <dbReference type="NCBI Taxonomy" id="172846"/>
    <lineage>
        <taxon>Eukaryota</taxon>
        <taxon>Metazoa</taxon>
        <taxon>Ecdysozoa</taxon>
        <taxon>Arthropoda</taxon>
        <taxon>Chelicerata</taxon>
        <taxon>Arachnida</taxon>
        <taxon>Araneae</taxon>
        <taxon>Araneomorphae</taxon>
        <taxon>Entelegynae</taxon>
        <taxon>Araneoidea</taxon>
        <taxon>Araneidae</taxon>
        <taxon>Caerostris</taxon>
    </lineage>
</organism>
<evidence type="ECO:0000256" key="4">
    <source>
        <dbReference type="ARBA" id="ARBA00023136"/>
    </source>
</evidence>
<keyword evidence="3 5" id="KW-1133">Transmembrane helix</keyword>
<feature type="transmembrane region" description="Helical" evidence="5">
    <location>
        <begin position="116"/>
        <end position="141"/>
    </location>
</feature>
<dbReference type="PANTHER" id="PTHR47767">
    <property type="entry name" value="ADHESION G PROTEIN-COUPLED RECEPTOR G7"/>
    <property type="match status" value="1"/>
</dbReference>
<dbReference type="Proteomes" id="UP001054945">
    <property type="component" value="Unassembled WGS sequence"/>
</dbReference>
<dbReference type="PRINTS" id="PR00249">
    <property type="entry name" value="GPCRSECRETIN"/>
</dbReference>
<protein>
    <submittedName>
        <fullName evidence="7">Adhesion G-protein coupled receptor G4</fullName>
    </submittedName>
</protein>
<dbReference type="AlphaFoldDB" id="A0AAV4WLD1"/>